<evidence type="ECO:0000256" key="1">
    <source>
        <dbReference type="SAM" id="MobiDB-lite"/>
    </source>
</evidence>
<keyword evidence="3" id="KW-1185">Reference proteome</keyword>
<dbReference type="Proteomes" id="UP000191612">
    <property type="component" value="Unassembled WGS sequence"/>
</dbReference>
<name>A0A1V6QS14_9EURO</name>
<proteinExistence type="predicted"/>
<feature type="region of interest" description="Disordered" evidence="1">
    <location>
        <begin position="90"/>
        <end position="139"/>
    </location>
</feature>
<comment type="caution">
    <text evidence="2">The sequence shown here is derived from an EMBL/GenBank/DDBJ whole genome shotgun (WGS) entry which is preliminary data.</text>
</comment>
<organism evidence="2 3">
    <name type="scientific">Penicillium solitum</name>
    <dbReference type="NCBI Taxonomy" id="60172"/>
    <lineage>
        <taxon>Eukaryota</taxon>
        <taxon>Fungi</taxon>
        <taxon>Dikarya</taxon>
        <taxon>Ascomycota</taxon>
        <taxon>Pezizomycotina</taxon>
        <taxon>Eurotiomycetes</taxon>
        <taxon>Eurotiomycetidae</taxon>
        <taxon>Eurotiales</taxon>
        <taxon>Aspergillaceae</taxon>
        <taxon>Penicillium</taxon>
    </lineage>
</organism>
<feature type="region of interest" description="Disordered" evidence="1">
    <location>
        <begin position="1"/>
        <end position="76"/>
    </location>
</feature>
<dbReference type="AlphaFoldDB" id="A0A1V6QS14"/>
<gene>
    <name evidence="2" type="ORF">PENSOL_c046G11963</name>
</gene>
<evidence type="ECO:0000313" key="2">
    <source>
        <dbReference type="EMBL" id="OQD92004.1"/>
    </source>
</evidence>
<evidence type="ECO:0000313" key="3">
    <source>
        <dbReference type="Proteomes" id="UP000191612"/>
    </source>
</evidence>
<accession>A0A1V6QS14</accession>
<feature type="compositionally biased region" description="Acidic residues" evidence="1">
    <location>
        <begin position="1"/>
        <end position="11"/>
    </location>
</feature>
<reference evidence="3" key="1">
    <citation type="journal article" date="2017" name="Nat. Microbiol.">
        <title>Global analysis of biosynthetic gene clusters reveals vast potential of secondary metabolite production in Penicillium species.</title>
        <authorList>
            <person name="Nielsen J.C."/>
            <person name="Grijseels S."/>
            <person name="Prigent S."/>
            <person name="Ji B."/>
            <person name="Dainat J."/>
            <person name="Nielsen K.F."/>
            <person name="Frisvad J.C."/>
            <person name="Workman M."/>
            <person name="Nielsen J."/>
        </authorList>
    </citation>
    <scope>NUCLEOTIDE SEQUENCE [LARGE SCALE GENOMIC DNA]</scope>
    <source>
        <strain evidence="3">IBT 29525</strain>
    </source>
</reference>
<dbReference type="EMBL" id="MDYO01000046">
    <property type="protein sequence ID" value="OQD92004.1"/>
    <property type="molecule type" value="Genomic_DNA"/>
</dbReference>
<feature type="compositionally biased region" description="Polar residues" evidence="1">
    <location>
        <begin position="36"/>
        <end position="51"/>
    </location>
</feature>
<feature type="compositionally biased region" description="Basic and acidic residues" evidence="1">
    <location>
        <begin position="91"/>
        <end position="106"/>
    </location>
</feature>
<protein>
    <submittedName>
        <fullName evidence="2">Uncharacterized protein</fullName>
    </submittedName>
</protein>
<feature type="compositionally biased region" description="Basic and acidic residues" evidence="1">
    <location>
        <begin position="24"/>
        <end position="33"/>
    </location>
</feature>
<sequence>MGYDEASESDVEPSLQSRRSVPPNDDHQEKVKMETMSGTRQEGSPGSSTGCLTEIILPSPHSAPNPAEPLRKTWGSIRADTAGIRCRTIRGRREPQSKEDVARPQEEVPTAAEEIERNTPAKYPTAAHDDGHGVRASPAPVHCSKYLQIQMRPPKYRRGISGF</sequence>